<dbReference type="PROSITE" id="PS50848">
    <property type="entry name" value="START"/>
    <property type="match status" value="1"/>
</dbReference>
<dbReference type="InterPro" id="IPR023393">
    <property type="entry name" value="START-like_dom_sf"/>
</dbReference>
<feature type="DNA-binding region" description="Homeobox" evidence="9">
    <location>
        <begin position="21"/>
        <end position="80"/>
    </location>
</feature>
<comment type="subcellular location">
    <subcellularLocation>
        <location evidence="1 9 10">Nucleus</location>
    </subcellularLocation>
</comment>
<dbReference type="Proteomes" id="UP000594638">
    <property type="component" value="Unassembled WGS sequence"/>
</dbReference>
<proteinExistence type="inferred from homology"/>
<evidence type="ECO:0000256" key="7">
    <source>
        <dbReference type="ARBA" id="ARBA00023163"/>
    </source>
</evidence>
<feature type="domain" description="START" evidence="14">
    <location>
        <begin position="210"/>
        <end position="439"/>
    </location>
</feature>
<evidence type="ECO:0000256" key="12">
    <source>
        <dbReference type="SAM" id="MobiDB-lite"/>
    </source>
</evidence>
<evidence type="ECO:0000256" key="2">
    <source>
        <dbReference type="ARBA" id="ARBA00006789"/>
    </source>
</evidence>
<feature type="region of interest" description="Disordered" evidence="12">
    <location>
        <begin position="71"/>
        <end position="90"/>
    </location>
</feature>
<dbReference type="CDD" id="cd00086">
    <property type="entry name" value="homeodomain"/>
    <property type="match status" value="1"/>
</dbReference>
<dbReference type="OrthoDB" id="6159439at2759"/>
<dbReference type="Gene3D" id="3.30.530.20">
    <property type="match status" value="1"/>
</dbReference>
<evidence type="ECO:0000313" key="16">
    <source>
        <dbReference type="Proteomes" id="UP000594638"/>
    </source>
</evidence>
<feature type="domain" description="Homeobox" evidence="13">
    <location>
        <begin position="19"/>
        <end position="79"/>
    </location>
</feature>
<dbReference type="FunFam" id="1.10.10.60:FF:000229">
    <property type="entry name" value="Homeobox-leucine zipper protein HDG1"/>
    <property type="match status" value="1"/>
</dbReference>
<dbReference type="PROSITE" id="PS00027">
    <property type="entry name" value="HOMEOBOX_1"/>
    <property type="match status" value="1"/>
</dbReference>
<evidence type="ECO:0000256" key="1">
    <source>
        <dbReference type="ARBA" id="ARBA00004123"/>
    </source>
</evidence>
<dbReference type="SMART" id="SM00234">
    <property type="entry name" value="START"/>
    <property type="match status" value="1"/>
</dbReference>
<dbReference type="InterPro" id="IPR009057">
    <property type="entry name" value="Homeodomain-like_sf"/>
</dbReference>
<keyword evidence="5 9" id="KW-0238">DNA-binding</keyword>
<dbReference type="GO" id="GO:0000981">
    <property type="term" value="F:DNA-binding transcription factor activity, RNA polymerase II-specific"/>
    <property type="evidence" value="ECO:0007669"/>
    <property type="project" value="InterPro"/>
</dbReference>
<evidence type="ECO:0000256" key="9">
    <source>
        <dbReference type="PROSITE-ProRule" id="PRU00108"/>
    </source>
</evidence>
<dbReference type="SMART" id="SM00389">
    <property type="entry name" value="HOX"/>
    <property type="match status" value="1"/>
</dbReference>
<organism evidence="15 16">
    <name type="scientific">Olea europaea subsp. europaea</name>
    <dbReference type="NCBI Taxonomy" id="158383"/>
    <lineage>
        <taxon>Eukaryota</taxon>
        <taxon>Viridiplantae</taxon>
        <taxon>Streptophyta</taxon>
        <taxon>Embryophyta</taxon>
        <taxon>Tracheophyta</taxon>
        <taxon>Spermatophyta</taxon>
        <taxon>Magnoliopsida</taxon>
        <taxon>eudicotyledons</taxon>
        <taxon>Gunneridae</taxon>
        <taxon>Pentapetalae</taxon>
        <taxon>asterids</taxon>
        <taxon>lamiids</taxon>
        <taxon>Lamiales</taxon>
        <taxon>Oleaceae</taxon>
        <taxon>Oleeae</taxon>
        <taxon>Olea</taxon>
    </lineage>
</organism>
<dbReference type="GO" id="GO:0003677">
    <property type="term" value="F:DNA binding"/>
    <property type="evidence" value="ECO:0007669"/>
    <property type="project" value="UniProtKB-UniRule"/>
</dbReference>
<comment type="similarity">
    <text evidence="2">Belongs to the HD-ZIP homeobox family. Class IV subfamily.</text>
</comment>
<keyword evidence="16" id="KW-1185">Reference proteome</keyword>
<dbReference type="PANTHER" id="PTHR45654">
    <property type="entry name" value="HOMEOBOX-LEUCINE ZIPPER PROTEIN MERISTEM L1"/>
    <property type="match status" value="1"/>
</dbReference>
<dbReference type="GO" id="GO:0005634">
    <property type="term" value="C:nucleus"/>
    <property type="evidence" value="ECO:0007669"/>
    <property type="project" value="UniProtKB-SubCell"/>
</dbReference>
<evidence type="ECO:0000256" key="5">
    <source>
        <dbReference type="ARBA" id="ARBA00023125"/>
    </source>
</evidence>
<evidence type="ECO:0000256" key="6">
    <source>
        <dbReference type="ARBA" id="ARBA00023155"/>
    </source>
</evidence>
<dbReference type="Pfam" id="PF00046">
    <property type="entry name" value="Homeodomain"/>
    <property type="match status" value="1"/>
</dbReference>
<comment type="caution">
    <text evidence="15">The sequence shown here is derived from an EMBL/GenBank/DDBJ whole genome shotgun (WGS) entry which is preliminary data.</text>
</comment>
<dbReference type="CDD" id="cd08875">
    <property type="entry name" value="START_ArGLABRA2_like"/>
    <property type="match status" value="1"/>
</dbReference>
<evidence type="ECO:0000313" key="15">
    <source>
        <dbReference type="EMBL" id="CAA2974812.1"/>
    </source>
</evidence>
<name>A0A8S0R7G6_OLEEU</name>
<evidence type="ECO:0000256" key="11">
    <source>
        <dbReference type="SAM" id="Coils"/>
    </source>
</evidence>
<dbReference type="EMBL" id="CACTIH010002199">
    <property type="protein sequence ID" value="CAA2974812.1"/>
    <property type="molecule type" value="Genomic_DNA"/>
</dbReference>
<sequence length="718" mass="80993">MDSGSGGSESGDEQISNSRRDKQPCLRHSTQQIQQLEAFFKECPHPDENQRKQLSRELALSTNQIKFWFQNKRTQTKAQDDRADNSTLRSENERMHCENLAMKEALNKIICPTCDGPRLDEEGRQRNLQKLRMENALLKEEHEQVLNAYYSFMGQSPTSLQTPSLGIGSSVSDPGKQVFRQGTGGPLLDPEQIPQSSQNNTSPFHLKEIQEMEKSIIIETAAAAMDELEKLLQIKEPVWIQSLTDGRYLLHRDSYDKLFPKANHFKASSARVESSRDSGVVTMATKNLIEMLLDSKKWKDMFPTMVSNARNIEVLHSGSLAGSLYLMYEKLQILSPLVAPREFFFIRYCRQLNSKMWIMANASYDFIKELQDASSSLSWKLPSGCMIEDMSNGTSTIYLMLHIEHVQVYDKLLTHRLYRDLICGCQAYGAKRWDASLQRIGLYYYISQLDKYYNVQKLSKKWLSIFFLRLMIDSAEGRRNLMKLSHRMIKMFSEMLSMSSNLAFPNTSELNNTGIRVSLRQSDGLGQPNGLIVGAATSLWLPLSPEYLFNFLKDDKKRAEWDVLSNGIPVSEIAHISTGTHPGNCISIIQPYAPKENKMLMLLESSIDSLGAIIIYAPIELQSITSAVKGEDTTIIPILPSGYIISSDGRLDHKEIGASSSSNTSNFSGSLLTIAFQILVCYNALSDLQQMESVATVHSLISSTVKKVKIALNFSELD</sequence>
<evidence type="ECO:0000259" key="13">
    <source>
        <dbReference type="PROSITE" id="PS50071"/>
    </source>
</evidence>
<evidence type="ECO:0000256" key="3">
    <source>
        <dbReference type="ARBA" id="ARBA00023015"/>
    </source>
</evidence>
<dbReference type="InterPro" id="IPR001356">
    <property type="entry name" value="HD"/>
</dbReference>
<feature type="region of interest" description="Disordered" evidence="12">
    <location>
        <begin position="1"/>
        <end position="30"/>
    </location>
</feature>
<gene>
    <name evidence="15" type="ORF">OLEA9_A002669</name>
</gene>
<accession>A0A8S0R7G6</accession>
<keyword evidence="4 11" id="KW-0175">Coiled coil</keyword>
<keyword evidence="8 9" id="KW-0539">Nucleus</keyword>
<dbReference type="SUPFAM" id="SSF55961">
    <property type="entry name" value="Bet v1-like"/>
    <property type="match status" value="2"/>
</dbReference>
<dbReference type="Gene3D" id="1.10.10.60">
    <property type="entry name" value="Homeodomain-like"/>
    <property type="match status" value="1"/>
</dbReference>
<keyword evidence="6 9" id="KW-0371">Homeobox</keyword>
<dbReference type="Gramene" id="OE9A002669T1">
    <property type="protein sequence ID" value="OE9A002669C1"/>
    <property type="gene ID" value="OE9A002669"/>
</dbReference>
<dbReference type="PANTHER" id="PTHR45654:SF9">
    <property type="entry name" value="HOMEOBOX-LEUCINE ZIPPER PROTEIN HDG10-RELATED"/>
    <property type="match status" value="1"/>
</dbReference>
<evidence type="ECO:0000256" key="8">
    <source>
        <dbReference type="ARBA" id="ARBA00023242"/>
    </source>
</evidence>
<feature type="compositionally biased region" description="Basic and acidic residues" evidence="12">
    <location>
        <begin position="78"/>
        <end position="90"/>
    </location>
</feature>
<evidence type="ECO:0000256" key="10">
    <source>
        <dbReference type="RuleBase" id="RU000682"/>
    </source>
</evidence>
<reference evidence="15 16" key="1">
    <citation type="submission" date="2019-12" db="EMBL/GenBank/DDBJ databases">
        <authorList>
            <person name="Alioto T."/>
            <person name="Alioto T."/>
            <person name="Gomez Garrido J."/>
        </authorList>
    </citation>
    <scope>NUCLEOTIDE SEQUENCE [LARGE SCALE GENOMIC DNA]</scope>
</reference>
<keyword evidence="7" id="KW-0804">Transcription</keyword>
<evidence type="ECO:0000256" key="4">
    <source>
        <dbReference type="ARBA" id="ARBA00023054"/>
    </source>
</evidence>
<dbReference type="InterPro" id="IPR002913">
    <property type="entry name" value="START_lipid-bd_dom"/>
</dbReference>
<dbReference type="InterPro" id="IPR017970">
    <property type="entry name" value="Homeobox_CS"/>
</dbReference>
<dbReference type="AlphaFoldDB" id="A0A8S0R7G6"/>
<dbReference type="InterPro" id="IPR042160">
    <property type="entry name" value="HD-Zip_IV"/>
</dbReference>
<dbReference type="SUPFAM" id="SSF46689">
    <property type="entry name" value="Homeodomain-like"/>
    <property type="match status" value="1"/>
</dbReference>
<dbReference type="PROSITE" id="PS50071">
    <property type="entry name" value="HOMEOBOX_2"/>
    <property type="match status" value="1"/>
</dbReference>
<dbReference type="InterPro" id="IPR057993">
    <property type="entry name" value="HD-Zip_IV_C"/>
</dbReference>
<keyword evidence="3" id="KW-0805">Transcription regulation</keyword>
<dbReference type="Pfam" id="PF01852">
    <property type="entry name" value="START"/>
    <property type="match status" value="1"/>
</dbReference>
<evidence type="ECO:0000259" key="14">
    <source>
        <dbReference type="PROSITE" id="PS50848"/>
    </source>
</evidence>
<feature type="coiled-coil region" evidence="11">
    <location>
        <begin position="121"/>
        <end position="148"/>
    </location>
</feature>
<dbReference type="GO" id="GO:0008289">
    <property type="term" value="F:lipid binding"/>
    <property type="evidence" value="ECO:0007669"/>
    <property type="project" value="InterPro"/>
</dbReference>
<protein>
    <submittedName>
        <fullName evidence="15">Homeobox-leucine zipper HDG11-like</fullName>
    </submittedName>
</protein>
<dbReference type="Pfam" id="PF25797">
    <property type="entry name" value="PDF2_C"/>
    <property type="match status" value="1"/>
</dbReference>